<organism evidence="1 2">
    <name type="scientific">Clostridium drakei</name>
    <dbReference type="NCBI Taxonomy" id="332101"/>
    <lineage>
        <taxon>Bacteria</taxon>
        <taxon>Bacillati</taxon>
        <taxon>Bacillota</taxon>
        <taxon>Clostridia</taxon>
        <taxon>Eubacteriales</taxon>
        <taxon>Clostridiaceae</taxon>
        <taxon>Clostridium</taxon>
    </lineage>
</organism>
<sequence length="406" mass="42589">MILTTALSAGSVKAAEGKVTRVGEIDRYATAAKIATTNWTNSDDVVLVSGEGYADAVSASALAKKLNAPILLTTAATLSTDTQSALSALKAKNIYIIGGNASVSASVRTVLKSNYNLIELGGSDRYQTNVKVAQKLVDLGVKADEVIMVGGEGFSDALSVAPIAAAKGQILLLGMNSSEHMKPVVDFVNQNNSKVTVIGTSNVINSSIYSEVKAVNRVDGGTDRFDTNMKVLAAFKDTVKMDKMYVANASGDGYADALVASAVAGKSEAPLILVDTEGSNATANAITYIKNNANSKTDLNIIGGTGVVTNDTEDSINKAIPAAEDPDNQTGEQVDIKATIDADNTTLLGFTFLKISFDGMSKDGYNVKYDGNDATWSTKFNCFVVKYDGYKQLGEFDASKVSVTKK</sequence>
<proteinExistence type="predicted"/>
<dbReference type="Gene3D" id="3.40.50.12090">
    <property type="match status" value="2"/>
</dbReference>
<gene>
    <name evidence="1" type="ORF">B9W14_00985</name>
</gene>
<dbReference type="EMBL" id="CP020953">
    <property type="protein sequence ID" value="AWI07682.1"/>
    <property type="molecule type" value="Genomic_DNA"/>
</dbReference>
<dbReference type="Proteomes" id="UP000244910">
    <property type="component" value="Chromosome"/>
</dbReference>
<reference evidence="2" key="1">
    <citation type="submission" date="2017-04" db="EMBL/GenBank/DDBJ databases">
        <authorList>
            <person name="Song Y."/>
            <person name="Cho B.-K."/>
        </authorList>
    </citation>
    <scope>NUCLEOTIDE SEQUENCE [LARGE SCALE GENOMIC DNA]</scope>
    <source>
        <strain evidence="2">SL1</strain>
    </source>
</reference>
<keyword evidence="2" id="KW-1185">Reference proteome</keyword>
<dbReference type="InterPro" id="IPR007253">
    <property type="entry name" value="Cell_wall-bd_2"/>
</dbReference>
<dbReference type="Pfam" id="PF04122">
    <property type="entry name" value="CW_binding_2"/>
    <property type="match status" value="3"/>
</dbReference>
<accession>A0A2U8DZL6</accession>
<name>A0A2U8DZL6_9CLOT</name>
<protein>
    <submittedName>
        <fullName evidence="1">Cell wall-binding protein</fullName>
    </submittedName>
</protein>
<evidence type="ECO:0000313" key="1">
    <source>
        <dbReference type="EMBL" id="AWI07682.1"/>
    </source>
</evidence>
<dbReference type="KEGG" id="cdrk:B9W14_00985"/>
<dbReference type="InterPro" id="IPR051922">
    <property type="entry name" value="Bact_Sporulation_Assoc"/>
</dbReference>
<dbReference type="AlphaFoldDB" id="A0A2U8DZL6"/>
<evidence type="ECO:0000313" key="2">
    <source>
        <dbReference type="Proteomes" id="UP000244910"/>
    </source>
</evidence>
<dbReference type="PANTHER" id="PTHR30032">
    <property type="entry name" value="N-ACETYLMURAMOYL-L-ALANINE AMIDASE-RELATED"/>
    <property type="match status" value="1"/>
</dbReference>
<dbReference type="PANTHER" id="PTHR30032:SF8">
    <property type="entry name" value="GERMINATION-SPECIFIC N-ACETYLMURAMOYL-L-ALANINE AMIDASE"/>
    <property type="match status" value="1"/>
</dbReference>